<dbReference type="AlphaFoldDB" id="A0AAU7UUG5"/>
<sequence>MHRPPTAITARTWMNTRVRVLNVTYEDFDVVPAARAVVLLNE</sequence>
<name>A0AAU7UUG5_9NOCA</name>
<organism evidence="1">
    <name type="scientific">Rhodococcus sp. D-6</name>
    <dbReference type="NCBI Taxonomy" id="1387842"/>
    <lineage>
        <taxon>Bacteria</taxon>
        <taxon>Bacillati</taxon>
        <taxon>Actinomycetota</taxon>
        <taxon>Actinomycetes</taxon>
        <taxon>Mycobacteriales</taxon>
        <taxon>Nocardiaceae</taxon>
        <taxon>Rhodococcus</taxon>
    </lineage>
</organism>
<accession>A0AAU7UUG5</accession>
<gene>
    <name evidence="1" type="ORF">RBB84_19440</name>
</gene>
<protein>
    <submittedName>
        <fullName evidence="1">Uncharacterized protein</fullName>
    </submittedName>
</protein>
<evidence type="ECO:0000313" key="1">
    <source>
        <dbReference type="EMBL" id="XBW03439.1"/>
    </source>
</evidence>
<dbReference type="KEGG" id="rhox:RBB84_19440"/>
<reference evidence="1" key="1">
    <citation type="submission" date="2023-08" db="EMBL/GenBank/DDBJ databases">
        <title>The novel hydrolase IpcH responsible for the initial isoprocarb degradation step in Rhodococcus sp. D-6.</title>
        <authorList>
            <person name="Zhu Q."/>
        </authorList>
    </citation>
    <scope>NUCLEOTIDE SEQUENCE</scope>
    <source>
        <strain evidence="1">D-6</strain>
    </source>
</reference>
<proteinExistence type="predicted"/>
<dbReference type="RefSeq" id="WP_350246540.1">
    <property type="nucleotide sequence ID" value="NZ_CP132970.1"/>
</dbReference>
<dbReference type="EMBL" id="CP132970">
    <property type="protein sequence ID" value="XBW03439.1"/>
    <property type="molecule type" value="Genomic_DNA"/>
</dbReference>